<protein>
    <submittedName>
        <fullName evidence="1">Uncharacterized protein</fullName>
    </submittedName>
</protein>
<keyword evidence="2" id="KW-1185">Reference proteome</keyword>
<dbReference type="AlphaFoldDB" id="A0A0V0T6Z2"/>
<gene>
    <name evidence="1" type="ORF">T05_6605</name>
</gene>
<comment type="caution">
    <text evidence="1">The sequence shown here is derived from an EMBL/GenBank/DDBJ whole genome shotgun (WGS) entry which is preliminary data.</text>
</comment>
<organism evidence="1 2">
    <name type="scientific">Trichinella murrelli</name>
    <dbReference type="NCBI Taxonomy" id="144512"/>
    <lineage>
        <taxon>Eukaryota</taxon>
        <taxon>Metazoa</taxon>
        <taxon>Ecdysozoa</taxon>
        <taxon>Nematoda</taxon>
        <taxon>Enoplea</taxon>
        <taxon>Dorylaimia</taxon>
        <taxon>Trichinellida</taxon>
        <taxon>Trichinellidae</taxon>
        <taxon>Trichinella</taxon>
    </lineage>
</organism>
<proteinExistence type="predicted"/>
<accession>A0A0V0T6Z2</accession>
<evidence type="ECO:0000313" key="2">
    <source>
        <dbReference type="Proteomes" id="UP000055048"/>
    </source>
</evidence>
<sequence>MADISELGLVTNCCGGQEGLKRCSIHQRGYNSCAQADLSHGSITDGSAAGIQNGGFEIAESGRNETHPRHIRRRSLFRRHCDIWLFSGF</sequence>
<evidence type="ECO:0000313" key="1">
    <source>
        <dbReference type="EMBL" id="KRX34829.1"/>
    </source>
</evidence>
<name>A0A0V0T6Z2_9BILA</name>
<dbReference type="EMBL" id="JYDJ01000509">
    <property type="protein sequence ID" value="KRX34829.1"/>
    <property type="molecule type" value="Genomic_DNA"/>
</dbReference>
<reference evidence="1 2" key="1">
    <citation type="submission" date="2015-01" db="EMBL/GenBank/DDBJ databases">
        <title>Evolution of Trichinella species and genotypes.</title>
        <authorList>
            <person name="Korhonen P.K."/>
            <person name="Edoardo P."/>
            <person name="Giuseppe L.R."/>
            <person name="Gasser R.B."/>
        </authorList>
    </citation>
    <scope>NUCLEOTIDE SEQUENCE [LARGE SCALE GENOMIC DNA]</scope>
    <source>
        <strain evidence="1">ISS417</strain>
    </source>
</reference>
<dbReference type="Proteomes" id="UP000055048">
    <property type="component" value="Unassembled WGS sequence"/>
</dbReference>